<accession>A0A8J2QQP6</accession>
<dbReference type="EMBL" id="CAKASE010000057">
    <property type="protein sequence ID" value="CAG9567052.1"/>
    <property type="molecule type" value="Genomic_DNA"/>
</dbReference>
<name>A0A8J2QQP6_9NEOP</name>
<gene>
    <name evidence="1" type="ORF">DCHRY22_LOCUS7597</name>
</gene>
<evidence type="ECO:0000313" key="2">
    <source>
        <dbReference type="Proteomes" id="UP000789524"/>
    </source>
</evidence>
<reference evidence="1" key="1">
    <citation type="submission" date="2021-09" db="EMBL/GenBank/DDBJ databases">
        <authorList>
            <person name="Martin H S."/>
        </authorList>
    </citation>
    <scope>NUCLEOTIDE SEQUENCE</scope>
</reference>
<comment type="caution">
    <text evidence="1">The sequence shown here is derived from an EMBL/GenBank/DDBJ whole genome shotgun (WGS) entry which is preliminary data.</text>
</comment>
<proteinExistence type="predicted"/>
<sequence length="153" mass="17119">MFVAGRITRLIKRYCSLIGRRETECADCHLTALLLICRPPPPPSTYISLSPPGRTLEYCDQTTQLLHFISQSLKLSIIIGPIVEVVRKKFIRHETTKLLDHIMGSVANNVCDAGRQGQRMTLYSSALYKFTTTAQALRHPAAEATGILQHNKN</sequence>
<organism evidence="1 2">
    <name type="scientific">Danaus chrysippus</name>
    <name type="common">African queen</name>
    <dbReference type="NCBI Taxonomy" id="151541"/>
    <lineage>
        <taxon>Eukaryota</taxon>
        <taxon>Metazoa</taxon>
        <taxon>Ecdysozoa</taxon>
        <taxon>Arthropoda</taxon>
        <taxon>Hexapoda</taxon>
        <taxon>Insecta</taxon>
        <taxon>Pterygota</taxon>
        <taxon>Neoptera</taxon>
        <taxon>Endopterygota</taxon>
        <taxon>Lepidoptera</taxon>
        <taxon>Glossata</taxon>
        <taxon>Ditrysia</taxon>
        <taxon>Papilionoidea</taxon>
        <taxon>Nymphalidae</taxon>
        <taxon>Danainae</taxon>
        <taxon>Danaini</taxon>
        <taxon>Danaina</taxon>
        <taxon>Danaus</taxon>
        <taxon>Anosia</taxon>
    </lineage>
</organism>
<dbReference type="AlphaFoldDB" id="A0A8J2QQP6"/>
<evidence type="ECO:0000313" key="1">
    <source>
        <dbReference type="EMBL" id="CAG9567052.1"/>
    </source>
</evidence>
<protein>
    <submittedName>
        <fullName evidence="1">(African queen) hypothetical protein</fullName>
    </submittedName>
</protein>
<dbReference type="Proteomes" id="UP000789524">
    <property type="component" value="Unassembled WGS sequence"/>
</dbReference>
<keyword evidence="2" id="KW-1185">Reference proteome</keyword>